<evidence type="ECO:0000313" key="1">
    <source>
        <dbReference type="EMBL" id="BAT03812.1"/>
    </source>
</evidence>
<dbReference type="PaxDb" id="39947-A0A0P0XBN3"/>
<proteinExistence type="predicted"/>
<reference evidence="2" key="1">
    <citation type="journal article" date="2005" name="Nature">
        <title>The map-based sequence of the rice genome.</title>
        <authorList>
            <consortium name="International rice genome sequencing project (IRGSP)"/>
            <person name="Matsumoto T."/>
            <person name="Wu J."/>
            <person name="Kanamori H."/>
            <person name="Katayose Y."/>
            <person name="Fujisawa M."/>
            <person name="Namiki N."/>
            <person name="Mizuno H."/>
            <person name="Yamamoto K."/>
            <person name="Antonio B.A."/>
            <person name="Baba T."/>
            <person name="Sakata K."/>
            <person name="Nagamura Y."/>
            <person name="Aoki H."/>
            <person name="Arikawa K."/>
            <person name="Arita K."/>
            <person name="Bito T."/>
            <person name="Chiden Y."/>
            <person name="Fujitsuka N."/>
            <person name="Fukunaka R."/>
            <person name="Hamada M."/>
            <person name="Harada C."/>
            <person name="Hayashi A."/>
            <person name="Hijishita S."/>
            <person name="Honda M."/>
            <person name="Hosokawa S."/>
            <person name="Ichikawa Y."/>
            <person name="Idonuma A."/>
            <person name="Iijima M."/>
            <person name="Ikeda M."/>
            <person name="Ikeno M."/>
            <person name="Ito K."/>
            <person name="Ito S."/>
            <person name="Ito T."/>
            <person name="Ito Y."/>
            <person name="Ito Y."/>
            <person name="Iwabuchi A."/>
            <person name="Kamiya K."/>
            <person name="Karasawa W."/>
            <person name="Kurita K."/>
            <person name="Katagiri S."/>
            <person name="Kikuta A."/>
            <person name="Kobayashi H."/>
            <person name="Kobayashi N."/>
            <person name="Machita K."/>
            <person name="Maehara T."/>
            <person name="Masukawa M."/>
            <person name="Mizubayashi T."/>
            <person name="Mukai Y."/>
            <person name="Nagasaki H."/>
            <person name="Nagata Y."/>
            <person name="Naito S."/>
            <person name="Nakashima M."/>
            <person name="Nakama Y."/>
            <person name="Nakamichi Y."/>
            <person name="Nakamura M."/>
            <person name="Meguro A."/>
            <person name="Negishi M."/>
            <person name="Ohta I."/>
            <person name="Ohta T."/>
            <person name="Okamoto M."/>
            <person name="Ono N."/>
            <person name="Saji S."/>
            <person name="Sakaguchi M."/>
            <person name="Sakai K."/>
            <person name="Shibata M."/>
            <person name="Shimokawa T."/>
            <person name="Song J."/>
            <person name="Takazaki Y."/>
            <person name="Terasawa K."/>
            <person name="Tsugane M."/>
            <person name="Tsuji K."/>
            <person name="Ueda S."/>
            <person name="Waki K."/>
            <person name="Yamagata H."/>
            <person name="Yamamoto M."/>
            <person name="Yamamoto S."/>
            <person name="Yamane H."/>
            <person name="Yoshiki S."/>
            <person name="Yoshihara R."/>
            <person name="Yukawa K."/>
            <person name="Zhong H."/>
            <person name="Yano M."/>
            <person name="Yuan Q."/>
            <person name="Ouyang S."/>
            <person name="Liu J."/>
            <person name="Jones K.M."/>
            <person name="Gansberger K."/>
            <person name="Moffat K."/>
            <person name="Hill J."/>
            <person name="Bera J."/>
            <person name="Fadrosh D."/>
            <person name="Jin S."/>
            <person name="Johri S."/>
            <person name="Kim M."/>
            <person name="Overton L."/>
            <person name="Reardon M."/>
            <person name="Tsitrin T."/>
            <person name="Vuong H."/>
            <person name="Weaver B."/>
            <person name="Ciecko A."/>
            <person name="Tallon L."/>
            <person name="Jackson J."/>
            <person name="Pai G."/>
            <person name="Aken S.V."/>
            <person name="Utterback T."/>
            <person name="Reidmuller S."/>
            <person name="Feldblyum T."/>
            <person name="Hsiao J."/>
            <person name="Zismann V."/>
            <person name="Iobst S."/>
            <person name="de Vazeille A.R."/>
            <person name="Buell C.R."/>
            <person name="Ying K."/>
            <person name="Li Y."/>
            <person name="Lu T."/>
            <person name="Huang Y."/>
            <person name="Zhao Q."/>
            <person name="Feng Q."/>
            <person name="Zhang L."/>
            <person name="Zhu J."/>
            <person name="Weng Q."/>
            <person name="Mu J."/>
            <person name="Lu Y."/>
            <person name="Fan D."/>
            <person name="Liu Y."/>
            <person name="Guan J."/>
            <person name="Zhang Y."/>
            <person name="Yu S."/>
            <person name="Liu X."/>
            <person name="Zhang Y."/>
            <person name="Hong G."/>
            <person name="Han B."/>
            <person name="Choisne N."/>
            <person name="Demange N."/>
            <person name="Orjeda G."/>
            <person name="Samain S."/>
            <person name="Cattolico L."/>
            <person name="Pelletier E."/>
            <person name="Couloux A."/>
            <person name="Segurens B."/>
            <person name="Wincker P."/>
            <person name="D'Hont A."/>
            <person name="Scarpelli C."/>
            <person name="Weissenbach J."/>
            <person name="Salanoubat M."/>
            <person name="Quetier F."/>
            <person name="Yu Y."/>
            <person name="Kim H.R."/>
            <person name="Rambo T."/>
            <person name="Currie J."/>
            <person name="Collura K."/>
            <person name="Luo M."/>
            <person name="Yang T."/>
            <person name="Ammiraju J.S.S."/>
            <person name="Engler F."/>
            <person name="Soderlund C."/>
            <person name="Wing R.A."/>
            <person name="Palmer L.E."/>
            <person name="de la Bastide M."/>
            <person name="Spiegel L."/>
            <person name="Nascimento L."/>
            <person name="Zutavern T."/>
            <person name="O'Shaughnessy A."/>
            <person name="Dike S."/>
            <person name="Dedhia N."/>
            <person name="Preston R."/>
            <person name="Balija V."/>
            <person name="McCombie W.R."/>
            <person name="Chow T."/>
            <person name="Chen H."/>
            <person name="Chung M."/>
            <person name="Chen C."/>
            <person name="Shaw J."/>
            <person name="Wu H."/>
            <person name="Hsiao K."/>
            <person name="Chao Y."/>
            <person name="Chu M."/>
            <person name="Cheng C."/>
            <person name="Hour A."/>
            <person name="Lee P."/>
            <person name="Lin S."/>
            <person name="Lin Y."/>
            <person name="Liou J."/>
            <person name="Liu S."/>
            <person name="Hsing Y."/>
            <person name="Raghuvanshi S."/>
            <person name="Mohanty A."/>
            <person name="Bharti A.K."/>
            <person name="Gaur A."/>
            <person name="Gupta V."/>
            <person name="Kumar D."/>
            <person name="Ravi V."/>
            <person name="Vij S."/>
            <person name="Kapur A."/>
            <person name="Khurana P."/>
            <person name="Khurana P."/>
            <person name="Khurana J.P."/>
            <person name="Tyagi A.K."/>
            <person name="Gaikwad K."/>
            <person name="Singh A."/>
            <person name="Dalal V."/>
            <person name="Srivastava S."/>
            <person name="Dixit A."/>
            <person name="Pal A.K."/>
            <person name="Ghazi I.A."/>
            <person name="Yadav M."/>
            <person name="Pandit A."/>
            <person name="Bhargava A."/>
            <person name="Sureshbabu K."/>
            <person name="Batra K."/>
            <person name="Sharma T.R."/>
            <person name="Mohapatra T."/>
            <person name="Singh N.K."/>
            <person name="Messing J."/>
            <person name="Nelson A.B."/>
            <person name="Fuks G."/>
            <person name="Kavchok S."/>
            <person name="Keizer G."/>
            <person name="Linton E."/>
            <person name="Llaca V."/>
            <person name="Song R."/>
            <person name="Tanyolac B."/>
            <person name="Young S."/>
            <person name="Ho-Il K."/>
            <person name="Hahn J.H."/>
            <person name="Sangsakoo G."/>
            <person name="Vanavichit A."/>
            <person name="de Mattos Luiz.A.T."/>
            <person name="Zimmer P.D."/>
            <person name="Malone G."/>
            <person name="Dellagostin O."/>
            <person name="de Oliveira A.C."/>
            <person name="Bevan M."/>
            <person name="Bancroft I."/>
            <person name="Minx P."/>
            <person name="Cordum H."/>
            <person name="Wilson R."/>
            <person name="Cheng Z."/>
            <person name="Jin W."/>
            <person name="Jiang J."/>
            <person name="Leong S.A."/>
            <person name="Iwama H."/>
            <person name="Gojobori T."/>
            <person name="Itoh T."/>
            <person name="Niimura Y."/>
            <person name="Fujii Y."/>
            <person name="Habara T."/>
            <person name="Sakai H."/>
            <person name="Sato Y."/>
            <person name="Wilson G."/>
            <person name="Kumar K."/>
            <person name="McCouch S."/>
            <person name="Juretic N."/>
            <person name="Hoen D."/>
            <person name="Wright S."/>
            <person name="Bruskiewich R."/>
            <person name="Bureau T."/>
            <person name="Miyao A."/>
            <person name="Hirochika H."/>
            <person name="Nishikawa T."/>
            <person name="Kadowaki K."/>
            <person name="Sugiura M."/>
            <person name="Burr B."/>
            <person name="Sasaki T."/>
        </authorList>
    </citation>
    <scope>NUCLEOTIDE SEQUENCE [LARGE SCALE GENOMIC DNA]</scope>
    <source>
        <strain evidence="2">cv. Nipponbare</strain>
    </source>
</reference>
<keyword evidence="2" id="KW-1185">Reference proteome</keyword>
<feature type="non-terminal residue" evidence="1">
    <location>
        <position position="1"/>
    </location>
</feature>
<reference evidence="1 2" key="3">
    <citation type="journal article" date="2013" name="Rice">
        <title>Improvement of the Oryza sativa Nipponbare reference genome using next generation sequence and optical map data.</title>
        <authorList>
            <person name="Kawahara Y."/>
            <person name="de la Bastide M."/>
            <person name="Hamilton J.P."/>
            <person name="Kanamori H."/>
            <person name="McCombie W.R."/>
            <person name="Ouyang S."/>
            <person name="Schwartz D.C."/>
            <person name="Tanaka T."/>
            <person name="Wu J."/>
            <person name="Zhou S."/>
            <person name="Childs K.L."/>
            <person name="Davidson R.M."/>
            <person name="Lin H."/>
            <person name="Quesada-Ocampo L."/>
            <person name="Vaillancourt B."/>
            <person name="Sakai H."/>
            <person name="Lee S.S."/>
            <person name="Kim J."/>
            <person name="Numa H."/>
            <person name="Itoh T."/>
            <person name="Buell C.R."/>
            <person name="Matsumoto T."/>
        </authorList>
    </citation>
    <scope>NUCLEOTIDE SEQUENCE [LARGE SCALE GENOMIC DNA]</scope>
    <source>
        <strain evidence="2">cv. Nipponbare</strain>
    </source>
</reference>
<dbReference type="Gramene" id="Os08t0145501-01">
    <property type="protein sequence ID" value="Os08t0145501-01"/>
    <property type="gene ID" value="Os08g0145501"/>
</dbReference>
<organism evidence="1 2">
    <name type="scientific">Oryza sativa subsp. japonica</name>
    <name type="common">Rice</name>
    <dbReference type="NCBI Taxonomy" id="39947"/>
    <lineage>
        <taxon>Eukaryota</taxon>
        <taxon>Viridiplantae</taxon>
        <taxon>Streptophyta</taxon>
        <taxon>Embryophyta</taxon>
        <taxon>Tracheophyta</taxon>
        <taxon>Spermatophyta</taxon>
        <taxon>Magnoliopsida</taxon>
        <taxon>Liliopsida</taxon>
        <taxon>Poales</taxon>
        <taxon>Poaceae</taxon>
        <taxon>BOP clade</taxon>
        <taxon>Oryzoideae</taxon>
        <taxon>Oryzeae</taxon>
        <taxon>Oryzinae</taxon>
        <taxon>Oryza</taxon>
        <taxon>Oryza sativa</taxon>
    </lineage>
</organism>
<reference evidence="1 2" key="2">
    <citation type="journal article" date="2013" name="Plant Cell Physiol.">
        <title>Rice Annotation Project Database (RAP-DB): an integrative and interactive database for rice genomics.</title>
        <authorList>
            <person name="Sakai H."/>
            <person name="Lee S.S."/>
            <person name="Tanaka T."/>
            <person name="Numa H."/>
            <person name="Kim J."/>
            <person name="Kawahara Y."/>
            <person name="Wakimoto H."/>
            <person name="Yang C.C."/>
            <person name="Iwamoto M."/>
            <person name="Abe T."/>
            <person name="Yamada Y."/>
            <person name="Muto A."/>
            <person name="Inokuchi H."/>
            <person name="Ikemura T."/>
            <person name="Matsumoto T."/>
            <person name="Sasaki T."/>
            <person name="Itoh T."/>
        </authorList>
    </citation>
    <scope>NUCLEOTIDE SEQUENCE [LARGE SCALE GENOMIC DNA]</scope>
    <source>
        <strain evidence="2">cv. Nipponbare</strain>
    </source>
</reference>
<sequence>FFMELIQMLFHFVFRDGEHCSWATEAHGGISAIA</sequence>
<gene>
    <name evidence="1" type="ordered locus">Os08g0145501</name>
    <name evidence="1" type="ORF">OSNPB_080145501</name>
</gene>
<accession>A0A0P0XBN3</accession>
<dbReference type="InParanoid" id="A0A0P0XBN3"/>
<dbReference type="Proteomes" id="UP000059680">
    <property type="component" value="Chromosome 8"/>
</dbReference>
<dbReference type="AlphaFoldDB" id="A0A0P0XBN3"/>
<evidence type="ECO:0000313" key="2">
    <source>
        <dbReference type="Proteomes" id="UP000059680"/>
    </source>
</evidence>
<protein>
    <submittedName>
        <fullName evidence="1">Os08g0145501 protein</fullName>
    </submittedName>
</protein>
<dbReference type="EMBL" id="AP014964">
    <property type="protein sequence ID" value="BAT03812.1"/>
    <property type="molecule type" value="Genomic_DNA"/>
</dbReference>
<name>A0A0P0XBN3_ORYSJ</name>